<dbReference type="OrthoDB" id="3221at2759"/>
<dbReference type="PROSITE" id="PS50868">
    <property type="entry name" value="POST_SET"/>
    <property type="match status" value="1"/>
</dbReference>
<dbReference type="InterPro" id="IPR001214">
    <property type="entry name" value="SET_dom"/>
</dbReference>
<keyword evidence="9" id="KW-0677">Repeat</keyword>
<dbReference type="PROSITE" id="PS50812">
    <property type="entry name" value="PWWP"/>
    <property type="match status" value="1"/>
</dbReference>
<dbReference type="PROSITE" id="PS50280">
    <property type="entry name" value="SET"/>
    <property type="match status" value="1"/>
</dbReference>
<feature type="domain" description="PHD-type" evidence="16">
    <location>
        <begin position="402"/>
        <end position="457"/>
    </location>
</feature>
<evidence type="ECO:0000256" key="7">
    <source>
        <dbReference type="ARBA" id="ARBA00022691"/>
    </source>
</evidence>
<dbReference type="InterPro" id="IPR050777">
    <property type="entry name" value="SET2_Histone-Lys_MeTrsfase"/>
</dbReference>
<sequence>MENSACQRAEEQNEPSKVRNVAVTAPDAHAVPRVVWAEMDRFGKCSQPFWWPAVQLGPRHENRYPVALICISSSSRPGGGELYSEESEAIDILEFCRPLNGDFIVQDIPQERMHSVPLELDAEDRFQKARDAAISCDESIRKQLFNVHAWLQTETLRKCQAERKNMQIMEPVLLLGSAAADPRQPVDNFKTSSRQPAPHTPEPFTSLDVVQGNSLDFDEADLYEDVCSKCLNGGNVLLCEGDCFRCWHLECLSENDRPSDPESDPLKCHECREKTWKCAFCHHPQREQGLVACSAEYCGKRYHRECVTNLALTKSHPDGSDGGSIVCPRHFCGMCTGEIDLRRQFSFTRCLKCPVAYHRACMPPGLIPVDPQFGTVLHFLCSKHETQDVVMKLREKRIARNMPSCIECDGNEGMLLQCDGCPAAYHEHCVSPRSLALKGVIKKGEHDFWYCPNCTSGKMPAAGDLVFAKQGQYPFWPAEVYHAGYEKLPAKLWQVRHAQHETLAVRWYPFREHKDIVWSWLSNCFVVPVEQFKISAVSQAKEQYRLALEQMQAVVARKINRALPLSRKGPTGEIIPPPSPPPFTMISSNLYLIERCVDGERNVTKCRCSKERPCTNDTCLNRQKRQECPIGLCGADMHCENQRFSRHQTSGCRATIKLIPTRTRGWVVQTSASIRGTELICELVGEVLDVAICRHRLEKRGRPEQGQDDSHHHAILSYLVCLDKNTYLDSALKGNVARFVNHSCSPNCEIQFWKANNGETRVGLFALREIAADEEITFKYSPLQVTSWERFGIMGPGSEADPNLMHSKVRECWCGAENCDGFVEKQPNDVTASSAVLRRRRQLINGTAMESVLNNGTEKGSTMGASKASTGEKSDPSKMDEKTAPTLATAGGKKKKNLQEKSSPKKSEKAEDLLDEKVIPSSAAIRAAIDVETNGGGVRSLGVAQASVDVTVSPNMPPSSPDKKCDEEALSPQNEKTGQPQGVKEEMTKAHAKRTGQKSKQVSQSKRAKLNGVEPASSHSQSSTVKRMRAAATQDSLCYSCKEPETASKLFLTCKYAGCEKKFHEVCVDMVGVTLNSKYWKCGAHFCDKCGEAPEQVCSDCPHAYCREHKEDQIFGYVDDNQVQSFRCYECVNVRRKSKNLVTWHFVG</sequence>
<evidence type="ECO:0000256" key="4">
    <source>
        <dbReference type="ARBA" id="ARBA00022553"/>
    </source>
</evidence>
<evidence type="ECO:0000256" key="8">
    <source>
        <dbReference type="ARBA" id="ARBA00022723"/>
    </source>
</evidence>
<evidence type="ECO:0000313" key="22">
    <source>
        <dbReference type="Proteomes" id="UP000324585"/>
    </source>
</evidence>
<evidence type="ECO:0000259" key="18">
    <source>
        <dbReference type="PROSITE" id="PS50812"/>
    </source>
</evidence>
<evidence type="ECO:0000259" key="16">
    <source>
        <dbReference type="PROSITE" id="PS50016"/>
    </source>
</evidence>
<keyword evidence="3" id="KW-0158">Chromosome</keyword>
<dbReference type="Proteomes" id="UP000324585">
    <property type="component" value="Unassembled WGS sequence"/>
</dbReference>
<evidence type="ECO:0000256" key="3">
    <source>
        <dbReference type="ARBA" id="ARBA00022454"/>
    </source>
</evidence>
<keyword evidence="12" id="KW-0156">Chromatin regulator</keyword>
<dbReference type="GO" id="GO:0032259">
    <property type="term" value="P:methylation"/>
    <property type="evidence" value="ECO:0007669"/>
    <property type="project" value="UniProtKB-KW"/>
</dbReference>
<dbReference type="EMBL" id="VRMN01000001">
    <property type="protein sequence ID" value="KAA8498254.1"/>
    <property type="molecule type" value="Genomic_DNA"/>
</dbReference>
<keyword evidence="11" id="KW-0862">Zinc</keyword>
<keyword evidence="7" id="KW-0949">S-adenosyl-L-methionine</keyword>
<evidence type="ECO:0000256" key="13">
    <source>
        <dbReference type="ARBA" id="ARBA00023242"/>
    </source>
</evidence>
<dbReference type="AlphaFoldDB" id="A0A5J4Z5I3"/>
<dbReference type="InterPro" id="IPR001965">
    <property type="entry name" value="Znf_PHD"/>
</dbReference>
<evidence type="ECO:0000259" key="17">
    <source>
        <dbReference type="PROSITE" id="PS50280"/>
    </source>
</evidence>
<evidence type="ECO:0000256" key="1">
    <source>
        <dbReference type="ARBA" id="ARBA00004123"/>
    </source>
</evidence>
<evidence type="ECO:0000256" key="12">
    <source>
        <dbReference type="ARBA" id="ARBA00022853"/>
    </source>
</evidence>
<dbReference type="GO" id="GO:0008270">
    <property type="term" value="F:zinc ion binding"/>
    <property type="evidence" value="ECO:0007669"/>
    <property type="project" value="UniProtKB-KW"/>
</dbReference>
<evidence type="ECO:0000256" key="5">
    <source>
        <dbReference type="ARBA" id="ARBA00022603"/>
    </source>
</evidence>
<dbReference type="SUPFAM" id="SSF57903">
    <property type="entry name" value="FYVE/PHD zinc finger"/>
    <property type="match status" value="2"/>
</dbReference>
<dbReference type="GO" id="GO:0005634">
    <property type="term" value="C:nucleus"/>
    <property type="evidence" value="ECO:0007669"/>
    <property type="project" value="UniProtKB-SubCell"/>
</dbReference>
<evidence type="ECO:0000256" key="6">
    <source>
        <dbReference type="ARBA" id="ARBA00022679"/>
    </source>
</evidence>
<evidence type="ECO:0000256" key="15">
    <source>
        <dbReference type="SAM" id="MobiDB-lite"/>
    </source>
</evidence>
<dbReference type="SMART" id="SM00249">
    <property type="entry name" value="PHD"/>
    <property type="match status" value="5"/>
</dbReference>
<feature type="domain" description="AWS" evidence="20">
    <location>
        <begin position="601"/>
        <end position="648"/>
    </location>
</feature>
<feature type="domain" description="SET" evidence="17">
    <location>
        <begin position="654"/>
        <end position="781"/>
    </location>
</feature>
<dbReference type="InterPro" id="IPR000313">
    <property type="entry name" value="PWWP_dom"/>
</dbReference>
<feature type="compositionally biased region" description="Polar residues" evidence="15">
    <location>
        <begin position="852"/>
        <end position="869"/>
    </location>
</feature>
<feature type="domain" description="PWWP" evidence="18">
    <location>
        <begin position="462"/>
        <end position="530"/>
    </location>
</feature>
<dbReference type="InterPro" id="IPR055197">
    <property type="entry name" value="PHDvar_NSD"/>
</dbReference>
<gene>
    <name evidence="21" type="ORF">FVE85_5839</name>
</gene>
<keyword evidence="4" id="KW-0597">Phosphoprotein</keyword>
<dbReference type="GO" id="GO:0042054">
    <property type="term" value="F:histone methyltransferase activity"/>
    <property type="evidence" value="ECO:0007669"/>
    <property type="project" value="InterPro"/>
</dbReference>
<dbReference type="Pfam" id="PF00628">
    <property type="entry name" value="PHD"/>
    <property type="match status" value="1"/>
</dbReference>
<dbReference type="PANTHER" id="PTHR22884">
    <property type="entry name" value="SET DOMAIN PROTEINS"/>
    <property type="match status" value="1"/>
</dbReference>
<dbReference type="SUPFAM" id="SSF63748">
    <property type="entry name" value="Tudor/PWWP/MBT"/>
    <property type="match status" value="1"/>
</dbReference>
<keyword evidence="8" id="KW-0479">Metal-binding</keyword>
<dbReference type="Gene3D" id="3.30.40.10">
    <property type="entry name" value="Zinc/RING finger domain, C3HC4 (zinc finger)"/>
    <property type="match status" value="4"/>
</dbReference>
<keyword evidence="6 21" id="KW-0808">Transferase</keyword>
<feature type="compositionally biased region" description="Basic and acidic residues" evidence="15">
    <location>
        <begin position="897"/>
        <end position="914"/>
    </location>
</feature>
<dbReference type="SMART" id="SM00570">
    <property type="entry name" value="AWS"/>
    <property type="match status" value="1"/>
</dbReference>
<dbReference type="InterPro" id="IPR019787">
    <property type="entry name" value="Znf_PHD-finger"/>
</dbReference>
<keyword evidence="5 21" id="KW-0489">Methyltransferase</keyword>
<dbReference type="InterPro" id="IPR055198">
    <property type="entry name" value="NSD_PHD"/>
</dbReference>
<dbReference type="SUPFAM" id="SSF82199">
    <property type="entry name" value="SET domain"/>
    <property type="match status" value="1"/>
</dbReference>
<feature type="region of interest" description="Disordered" evidence="15">
    <location>
        <begin position="848"/>
        <end position="914"/>
    </location>
</feature>
<dbReference type="InterPro" id="IPR006560">
    <property type="entry name" value="AWS_dom"/>
</dbReference>
<dbReference type="PROSITE" id="PS51215">
    <property type="entry name" value="AWS"/>
    <property type="match status" value="1"/>
</dbReference>
<comment type="caution">
    <text evidence="21">The sequence shown here is derived from an EMBL/GenBank/DDBJ whole genome shotgun (WGS) entry which is preliminary data.</text>
</comment>
<evidence type="ECO:0000256" key="10">
    <source>
        <dbReference type="ARBA" id="ARBA00022771"/>
    </source>
</evidence>
<proteinExistence type="predicted"/>
<dbReference type="Pfam" id="PF22908">
    <property type="entry name" value="PHD_NSD"/>
    <property type="match status" value="1"/>
</dbReference>
<dbReference type="InterPro" id="IPR011011">
    <property type="entry name" value="Znf_FYVE_PHD"/>
</dbReference>
<evidence type="ECO:0000259" key="20">
    <source>
        <dbReference type="PROSITE" id="PS51215"/>
    </source>
</evidence>
<protein>
    <submittedName>
        <fullName evidence="21">Histone-lysine N-methyltransferase, H3 lysine-36 and H4 lysine-20 specific</fullName>
    </submittedName>
</protein>
<evidence type="ECO:0000256" key="2">
    <source>
        <dbReference type="ARBA" id="ARBA00004286"/>
    </source>
</evidence>
<evidence type="ECO:0000256" key="9">
    <source>
        <dbReference type="ARBA" id="ARBA00022737"/>
    </source>
</evidence>
<keyword evidence="13" id="KW-0539">Nucleus</keyword>
<dbReference type="InterPro" id="IPR059153">
    <property type="entry name" value="NSD_PHD-1st"/>
</dbReference>
<dbReference type="Gene3D" id="2.170.270.10">
    <property type="entry name" value="SET domain"/>
    <property type="match status" value="1"/>
</dbReference>
<name>A0A5J4Z5I3_PORPP</name>
<dbReference type="InterPro" id="IPR013083">
    <property type="entry name" value="Znf_RING/FYVE/PHD"/>
</dbReference>
<dbReference type="Pfam" id="PF23004">
    <property type="entry name" value="PHDvar_NSD"/>
    <property type="match status" value="1"/>
</dbReference>
<feature type="compositionally biased region" description="Basic and acidic residues" evidence="15">
    <location>
        <begin position="870"/>
        <end position="883"/>
    </location>
</feature>
<dbReference type="GO" id="GO:0005694">
    <property type="term" value="C:chromosome"/>
    <property type="evidence" value="ECO:0007669"/>
    <property type="project" value="UniProtKB-SubCell"/>
</dbReference>
<evidence type="ECO:0000256" key="11">
    <source>
        <dbReference type="ARBA" id="ARBA00022833"/>
    </source>
</evidence>
<dbReference type="InterPro" id="IPR046341">
    <property type="entry name" value="SET_dom_sf"/>
</dbReference>
<feature type="compositionally biased region" description="Polar residues" evidence="15">
    <location>
        <begin position="971"/>
        <end position="980"/>
    </location>
</feature>
<feature type="domain" description="Post-SET" evidence="19">
    <location>
        <begin position="808"/>
        <end position="824"/>
    </location>
</feature>
<comment type="subcellular location">
    <subcellularLocation>
        <location evidence="2">Chromosome</location>
    </subcellularLocation>
    <subcellularLocation>
        <location evidence="1">Nucleus</location>
    </subcellularLocation>
</comment>
<dbReference type="PROSITE" id="PS01359">
    <property type="entry name" value="ZF_PHD_1"/>
    <property type="match status" value="1"/>
</dbReference>
<dbReference type="InterPro" id="IPR003616">
    <property type="entry name" value="Post-SET_dom"/>
</dbReference>
<evidence type="ECO:0000259" key="19">
    <source>
        <dbReference type="PROSITE" id="PS50868"/>
    </source>
</evidence>
<evidence type="ECO:0000313" key="21">
    <source>
        <dbReference type="EMBL" id="KAA8498254.1"/>
    </source>
</evidence>
<dbReference type="Gene3D" id="2.30.30.140">
    <property type="match status" value="1"/>
</dbReference>
<reference evidence="22" key="1">
    <citation type="journal article" date="2019" name="Nat. Commun.">
        <title>Expansion of phycobilisome linker gene families in mesophilic red algae.</title>
        <authorList>
            <person name="Lee J."/>
            <person name="Kim D."/>
            <person name="Bhattacharya D."/>
            <person name="Yoon H.S."/>
        </authorList>
    </citation>
    <scope>NUCLEOTIDE SEQUENCE [LARGE SCALE GENOMIC DNA]</scope>
    <source>
        <strain evidence="22">CCMP 1328</strain>
    </source>
</reference>
<keyword evidence="22" id="KW-1185">Reference proteome</keyword>
<dbReference type="PROSITE" id="PS50016">
    <property type="entry name" value="ZF_PHD_2"/>
    <property type="match status" value="1"/>
</dbReference>
<evidence type="ECO:0000256" key="14">
    <source>
        <dbReference type="PROSITE-ProRule" id="PRU00146"/>
    </source>
</evidence>
<dbReference type="Pfam" id="PF00856">
    <property type="entry name" value="SET"/>
    <property type="match status" value="1"/>
</dbReference>
<accession>A0A5J4Z5I3</accession>
<feature type="region of interest" description="Disordered" evidence="15">
    <location>
        <begin position="184"/>
        <end position="205"/>
    </location>
</feature>
<organism evidence="21 22">
    <name type="scientific">Porphyridium purpureum</name>
    <name type="common">Red alga</name>
    <name type="synonym">Porphyridium cruentum</name>
    <dbReference type="NCBI Taxonomy" id="35688"/>
    <lineage>
        <taxon>Eukaryota</taxon>
        <taxon>Rhodophyta</taxon>
        <taxon>Bangiophyceae</taxon>
        <taxon>Porphyridiales</taxon>
        <taxon>Porphyridiaceae</taxon>
        <taxon>Porphyridium</taxon>
    </lineage>
</organism>
<feature type="region of interest" description="Disordered" evidence="15">
    <location>
        <begin position="949"/>
        <end position="1026"/>
    </location>
</feature>
<dbReference type="Pfam" id="PF23011">
    <property type="entry name" value="PHD-1st_NSD"/>
    <property type="match status" value="1"/>
</dbReference>
<dbReference type="InterPro" id="IPR019786">
    <property type="entry name" value="Zinc_finger_PHD-type_CS"/>
</dbReference>
<dbReference type="SMART" id="SM00317">
    <property type="entry name" value="SET"/>
    <property type="match status" value="1"/>
</dbReference>
<keyword evidence="10 14" id="KW-0863">Zinc-finger</keyword>